<accession>A0A521BIN8</accession>
<evidence type="ECO:0000313" key="2">
    <source>
        <dbReference type="Proteomes" id="UP000319040"/>
    </source>
</evidence>
<organism evidence="1 2">
    <name type="scientific">Saccharicrinis carchari</name>
    <dbReference type="NCBI Taxonomy" id="1168039"/>
    <lineage>
        <taxon>Bacteria</taxon>
        <taxon>Pseudomonadati</taxon>
        <taxon>Bacteroidota</taxon>
        <taxon>Bacteroidia</taxon>
        <taxon>Marinilabiliales</taxon>
        <taxon>Marinilabiliaceae</taxon>
        <taxon>Saccharicrinis</taxon>
    </lineage>
</organism>
<name>A0A521BIN8_SACCC</name>
<dbReference type="Proteomes" id="UP000319040">
    <property type="component" value="Unassembled WGS sequence"/>
</dbReference>
<dbReference type="AlphaFoldDB" id="A0A521BIN8"/>
<evidence type="ECO:0000313" key="1">
    <source>
        <dbReference type="EMBL" id="SMO46761.1"/>
    </source>
</evidence>
<sequence>MFTDPSGYKWDWNYLNPVHWLSEGMQWINDNTKGLRRKMVDIGVPDFGVAINSAGHTSHYVGNHYVSHNQFRASSPQAIWGRATVTFKNGINQDGVNFTNNLGVSSDNVRVSYDNAANGGNNLWPPYNPGEIRQYEPNIFERYSESRLGQTIVGKALYGVVDDLYITAQCLTIGHASSSHLNRALTIGDETVVSGINTISNLIPFSKGASTLGVSRNVVNAGTFNKIFKGTGVNSAKFGGLQIRSYNGVIRQTSSFNNTWNIIAPSTLMFYGY</sequence>
<protein>
    <submittedName>
        <fullName evidence="1">Uncharacterized protein</fullName>
    </submittedName>
</protein>
<gene>
    <name evidence="1" type="ORF">SAMN06265379_101953</name>
</gene>
<proteinExistence type="predicted"/>
<dbReference type="EMBL" id="FXTB01000001">
    <property type="protein sequence ID" value="SMO46761.1"/>
    <property type="molecule type" value="Genomic_DNA"/>
</dbReference>
<reference evidence="1 2" key="1">
    <citation type="submission" date="2017-05" db="EMBL/GenBank/DDBJ databases">
        <authorList>
            <person name="Varghese N."/>
            <person name="Submissions S."/>
        </authorList>
    </citation>
    <scope>NUCLEOTIDE SEQUENCE [LARGE SCALE GENOMIC DNA]</scope>
    <source>
        <strain evidence="1 2">DSM 27040</strain>
    </source>
</reference>
<keyword evidence="2" id="KW-1185">Reference proteome</keyword>